<accession>A0ABV7ZKZ3</accession>
<dbReference type="RefSeq" id="WP_158653134.1">
    <property type="nucleotide sequence ID" value="NZ_FZMF01000064.1"/>
</dbReference>
<evidence type="ECO:0000313" key="3">
    <source>
        <dbReference type="Proteomes" id="UP001595783"/>
    </source>
</evidence>
<evidence type="ECO:0000256" key="1">
    <source>
        <dbReference type="SAM" id="Phobius"/>
    </source>
</evidence>
<keyword evidence="1" id="KW-0812">Transmembrane</keyword>
<keyword evidence="3" id="KW-1185">Reference proteome</keyword>
<name>A0ABV7ZKZ3_9HELI</name>
<gene>
    <name evidence="2" type="ORF">ACFOPX_04770</name>
</gene>
<organism evidence="2 3">
    <name type="scientific">Helicobacter baculiformis</name>
    <dbReference type="NCBI Taxonomy" id="427351"/>
    <lineage>
        <taxon>Bacteria</taxon>
        <taxon>Pseudomonadati</taxon>
        <taxon>Campylobacterota</taxon>
        <taxon>Epsilonproteobacteria</taxon>
        <taxon>Campylobacterales</taxon>
        <taxon>Helicobacteraceae</taxon>
        <taxon>Helicobacter</taxon>
    </lineage>
</organism>
<comment type="caution">
    <text evidence="2">The sequence shown here is derived from an EMBL/GenBank/DDBJ whole genome shotgun (WGS) entry which is preliminary data.</text>
</comment>
<keyword evidence="1" id="KW-1133">Transmembrane helix</keyword>
<keyword evidence="1" id="KW-0472">Membrane</keyword>
<dbReference type="Proteomes" id="UP001595783">
    <property type="component" value="Unassembled WGS sequence"/>
</dbReference>
<sequence length="49" mass="5729">MDHSNLDVEHIKRRDAAVARVEKWGRFCLFLFFVLSIQMCTLGYIVLVS</sequence>
<feature type="transmembrane region" description="Helical" evidence="1">
    <location>
        <begin position="27"/>
        <end position="47"/>
    </location>
</feature>
<protein>
    <submittedName>
        <fullName evidence="2">Uncharacterized protein</fullName>
    </submittedName>
</protein>
<dbReference type="EMBL" id="JBHRZO010000023">
    <property type="protein sequence ID" value="MFC3847845.1"/>
    <property type="molecule type" value="Genomic_DNA"/>
</dbReference>
<evidence type="ECO:0000313" key="2">
    <source>
        <dbReference type="EMBL" id="MFC3847845.1"/>
    </source>
</evidence>
<reference evidence="3" key="1">
    <citation type="journal article" date="2019" name="Int. J. Syst. Evol. Microbiol.">
        <title>The Global Catalogue of Microorganisms (GCM) 10K type strain sequencing project: providing services to taxonomists for standard genome sequencing and annotation.</title>
        <authorList>
            <consortium name="The Broad Institute Genomics Platform"/>
            <consortium name="The Broad Institute Genome Sequencing Center for Infectious Disease"/>
            <person name="Wu L."/>
            <person name="Ma J."/>
        </authorList>
    </citation>
    <scope>NUCLEOTIDE SEQUENCE [LARGE SCALE GENOMIC DNA]</scope>
    <source>
        <strain evidence="3">CCUG 53816</strain>
    </source>
</reference>
<proteinExistence type="predicted"/>